<evidence type="ECO:0000313" key="2">
    <source>
        <dbReference type="EMBL" id="RQM17592.1"/>
    </source>
</evidence>
<protein>
    <submittedName>
        <fullName evidence="1">Uncharacterized protein</fullName>
    </submittedName>
</protein>
<proteinExistence type="predicted"/>
<comment type="caution">
    <text evidence="1">The sequence shown here is derived from an EMBL/GenBank/DDBJ whole genome shotgun (WGS) entry which is preliminary data.</text>
</comment>
<dbReference type="Proteomes" id="UP000286097">
    <property type="component" value="Unassembled WGS sequence"/>
</dbReference>
<accession>A0A3M6VCI5</accession>
<sequence>MEFRCTHCQELLDFVIAALAQNLKIVLQTEQTNEVRWRLRCWRWLGDMKSLVPVVLTKTWIAGL</sequence>
<organism evidence="1 3">
    <name type="scientific">Peronospora effusa</name>
    <dbReference type="NCBI Taxonomy" id="542832"/>
    <lineage>
        <taxon>Eukaryota</taxon>
        <taxon>Sar</taxon>
        <taxon>Stramenopiles</taxon>
        <taxon>Oomycota</taxon>
        <taxon>Peronosporomycetes</taxon>
        <taxon>Peronosporales</taxon>
        <taxon>Peronosporaceae</taxon>
        <taxon>Peronospora</taxon>
    </lineage>
</organism>
<name>A0A3M6VCI5_9STRA</name>
<reference evidence="3 4" key="1">
    <citation type="submission" date="2018-06" db="EMBL/GenBank/DDBJ databases">
        <title>Comparative genomics of downy mildews reveals potential adaptations to biotrophy.</title>
        <authorList>
            <person name="Fletcher K."/>
            <person name="Klosterman S.J."/>
            <person name="Derevnina L."/>
            <person name="Martin F."/>
            <person name="Koike S."/>
            <person name="Reyes Chin-Wo S."/>
            <person name="Mou B."/>
            <person name="Michelmore R."/>
        </authorList>
    </citation>
    <scope>NUCLEOTIDE SEQUENCE [LARGE SCALE GENOMIC DNA]</scope>
    <source>
        <strain evidence="2 4">R13</strain>
        <strain evidence="1 3">R14</strain>
    </source>
</reference>
<dbReference type="VEuPathDB" id="FungiDB:DD237_003130"/>
<evidence type="ECO:0000313" key="1">
    <source>
        <dbReference type="EMBL" id="RMX64745.1"/>
    </source>
</evidence>
<dbReference type="EMBL" id="QLLG01000289">
    <property type="protein sequence ID" value="RMX64745.1"/>
    <property type="molecule type" value="Genomic_DNA"/>
</dbReference>
<evidence type="ECO:0000313" key="3">
    <source>
        <dbReference type="Proteomes" id="UP000282087"/>
    </source>
</evidence>
<dbReference type="Proteomes" id="UP000282087">
    <property type="component" value="Unassembled WGS sequence"/>
</dbReference>
<dbReference type="AlphaFoldDB" id="A0A3M6VCI5"/>
<dbReference type="EMBL" id="QKXF01000093">
    <property type="protein sequence ID" value="RQM17592.1"/>
    <property type="molecule type" value="Genomic_DNA"/>
</dbReference>
<gene>
    <name evidence="2" type="ORF">DD237_003130</name>
    <name evidence="1" type="ORF">DD238_007546</name>
</gene>
<evidence type="ECO:0000313" key="4">
    <source>
        <dbReference type="Proteomes" id="UP000286097"/>
    </source>
</evidence>
<keyword evidence="3" id="KW-1185">Reference proteome</keyword>